<dbReference type="GO" id="GO:0008713">
    <property type="term" value="F:ADP-heptose-lipopolysaccharide heptosyltransferase activity"/>
    <property type="evidence" value="ECO:0007669"/>
    <property type="project" value="TreeGrafter"/>
</dbReference>
<name>T1BUT5_9ZZZZ</name>
<sequence>PHRILYLRYDHIGDMVLVTGILHAIKRAQPTVTIDVLASARNASVLDGNPDIGRVYRVQKARPWTFLAALAHVRRQHYDAVLDAMVTGPSLTSVLIMWASGARHRIGVGGRGNDFALTLAVPRVAGA</sequence>
<feature type="non-terminal residue" evidence="1">
    <location>
        <position position="127"/>
    </location>
</feature>
<dbReference type="GO" id="GO:0009244">
    <property type="term" value="P:lipopolysaccharide core region biosynthetic process"/>
    <property type="evidence" value="ECO:0007669"/>
    <property type="project" value="TreeGrafter"/>
</dbReference>
<feature type="non-terminal residue" evidence="1">
    <location>
        <position position="1"/>
    </location>
</feature>
<reference evidence="1" key="2">
    <citation type="journal article" date="2014" name="ISME J.">
        <title>Microbial stratification in low pH oxic and suboxic macroscopic growths along an acid mine drainage.</title>
        <authorList>
            <person name="Mendez-Garcia C."/>
            <person name="Mesa V."/>
            <person name="Sprenger R.R."/>
            <person name="Richter M."/>
            <person name="Diez M.S."/>
            <person name="Solano J."/>
            <person name="Bargiela R."/>
            <person name="Golyshina O.V."/>
            <person name="Manteca A."/>
            <person name="Ramos J.L."/>
            <person name="Gallego J.R."/>
            <person name="Llorente I."/>
            <person name="Martins Dos Santos V.A."/>
            <person name="Jensen O.N."/>
            <person name="Pelaez A.I."/>
            <person name="Sanchez J."/>
            <person name="Ferrer M."/>
        </authorList>
    </citation>
    <scope>NUCLEOTIDE SEQUENCE</scope>
</reference>
<dbReference type="GO" id="GO:0005829">
    <property type="term" value="C:cytosol"/>
    <property type="evidence" value="ECO:0007669"/>
    <property type="project" value="TreeGrafter"/>
</dbReference>
<keyword evidence="1" id="KW-0808">Transferase</keyword>
<gene>
    <name evidence="1" type="ORF">B1A_05488</name>
</gene>
<dbReference type="SUPFAM" id="SSF53756">
    <property type="entry name" value="UDP-Glycosyltransferase/glycogen phosphorylase"/>
    <property type="match status" value="1"/>
</dbReference>
<dbReference type="PANTHER" id="PTHR30160">
    <property type="entry name" value="TETRAACYLDISACCHARIDE 4'-KINASE-RELATED"/>
    <property type="match status" value="1"/>
</dbReference>
<reference evidence="1" key="1">
    <citation type="submission" date="2013-08" db="EMBL/GenBank/DDBJ databases">
        <authorList>
            <person name="Mendez C."/>
            <person name="Richter M."/>
            <person name="Ferrer M."/>
            <person name="Sanchez J."/>
        </authorList>
    </citation>
    <scope>NUCLEOTIDE SEQUENCE</scope>
</reference>
<accession>T1BUT5</accession>
<dbReference type="Gene3D" id="3.40.50.2000">
    <property type="entry name" value="Glycogen Phosphorylase B"/>
    <property type="match status" value="1"/>
</dbReference>
<dbReference type="PANTHER" id="PTHR30160:SF1">
    <property type="entry name" value="LIPOPOLYSACCHARIDE 1,2-N-ACETYLGLUCOSAMINETRANSFERASE-RELATED"/>
    <property type="match status" value="1"/>
</dbReference>
<protein>
    <submittedName>
        <fullName evidence="1">Glycosyl transferase, family 9</fullName>
    </submittedName>
</protein>
<dbReference type="AlphaFoldDB" id="T1BUT5"/>
<proteinExistence type="predicted"/>
<dbReference type="InterPro" id="IPR051199">
    <property type="entry name" value="LPS_LOS_Heptosyltrfase"/>
</dbReference>
<dbReference type="EMBL" id="AUZX01004006">
    <property type="protein sequence ID" value="EQD72358.1"/>
    <property type="molecule type" value="Genomic_DNA"/>
</dbReference>
<organism evidence="1">
    <name type="scientific">mine drainage metagenome</name>
    <dbReference type="NCBI Taxonomy" id="410659"/>
    <lineage>
        <taxon>unclassified sequences</taxon>
        <taxon>metagenomes</taxon>
        <taxon>ecological metagenomes</taxon>
    </lineage>
</organism>
<evidence type="ECO:0000313" key="1">
    <source>
        <dbReference type="EMBL" id="EQD72358.1"/>
    </source>
</evidence>
<comment type="caution">
    <text evidence="1">The sequence shown here is derived from an EMBL/GenBank/DDBJ whole genome shotgun (WGS) entry which is preliminary data.</text>
</comment>